<dbReference type="AlphaFoldDB" id="A0A6I9MQZ2"/>
<name>A0A6I9MQZ2_9TELE</name>
<dbReference type="Proteomes" id="UP000504611">
    <property type="component" value="Unplaced"/>
</dbReference>
<organism evidence="1 2">
    <name type="scientific">Notothenia coriiceps</name>
    <name type="common">black rockcod</name>
    <dbReference type="NCBI Taxonomy" id="8208"/>
    <lineage>
        <taxon>Eukaryota</taxon>
        <taxon>Metazoa</taxon>
        <taxon>Chordata</taxon>
        <taxon>Craniata</taxon>
        <taxon>Vertebrata</taxon>
        <taxon>Euteleostomi</taxon>
        <taxon>Actinopterygii</taxon>
        <taxon>Neopterygii</taxon>
        <taxon>Teleostei</taxon>
        <taxon>Neoteleostei</taxon>
        <taxon>Acanthomorphata</taxon>
        <taxon>Eupercaria</taxon>
        <taxon>Perciformes</taxon>
        <taxon>Notothenioidei</taxon>
        <taxon>Nototheniidae</taxon>
        <taxon>Notothenia</taxon>
    </lineage>
</organism>
<dbReference type="RefSeq" id="XP_010766817.1">
    <property type="nucleotide sequence ID" value="XM_010768515.1"/>
</dbReference>
<reference evidence="2" key="1">
    <citation type="submission" date="2025-08" db="UniProtKB">
        <authorList>
            <consortium name="RefSeq"/>
        </authorList>
    </citation>
    <scope>IDENTIFICATION</scope>
    <source>
        <tissue evidence="2">Muscle</tissue>
    </source>
</reference>
<dbReference type="KEGG" id="ncc:104943179"/>
<sequence>MLAPCLPIPNLTPYVSVCSVWSQPLLLPHFLLLSRSRSRVLVWLLEVHGASKRLLREGVASPGQQPEPQKPCFGLQFWPQQPWFQHQFWPQQPWFRPQFWPQQPWFQHQFWPQQPWFRPQQPWFRLQNRPTKPWIRAPVLAHTAMLPCSITWLTQPGSRLLFRTQQPWSRLQFRLQY</sequence>
<dbReference type="OrthoDB" id="10648547at2759"/>
<evidence type="ECO:0000313" key="2">
    <source>
        <dbReference type="RefSeq" id="XP_010766817.1"/>
    </source>
</evidence>
<accession>A0A6I9MQZ2</accession>
<gene>
    <name evidence="2" type="primary">LOC104943179</name>
</gene>
<protein>
    <submittedName>
        <fullName evidence="2">B3-hordein-like</fullName>
    </submittedName>
</protein>
<dbReference type="GeneID" id="104943179"/>
<evidence type="ECO:0000313" key="1">
    <source>
        <dbReference type="Proteomes" id="UP000504611"/>
    </source>
</evidence>
<proteinExistence type="predicted"/>
<keyword evidence="1" id="KW-1185">Reference proteome</keyword>